<evidence type="ECO:0000313" key="11">
    <source>
        <dbReference type="EMBL" id="KAL2872250.1"/>
    </source>
</evidence>
<organism evidence="11 12">
    <name type="scientific">Aspergillus lucknowensis</name>
    <dbReference type="NCBI Taxonomy" id="176173"/>
    <lineage>
        <taxon>Eukaryota</taxon>
        <taxon>Fungi</taxon>
        <taxon>Dikarya</taxon>
        <taxon>Ascomycota</taxon>
        <taxon>Pezizomycotina</taxon>
        <taxon>Eurotiomycetes</taxon>
        <taxon>Eurotiomycetidae</taxon>
        <taxon>Eurotiales</taxon>
        <taxon>Aspergillaceae</taxon>
        <taxon>Aspergillus</taxon>
        <taxon>Aspergillus subgen. Nidulantes</taxon>
    </lineage>
</organism>
<reference evidence="11 12" key="1">
    <citation type="submission" date="2024-07" db="EMBL/GenBank/DDBJ databases">
        <title>Section-level genome sequencing and comparative genomics of Aspergillus sections Usti and Cavernicolus.</title>
        <authorList>
            <consortium name="Lawrence Berkeley National Laboratory"/>
            <person name="Nybo J.L."/>
            <person name="Vesth T.C."/>
            <person name="Theobald S."/>
            <person name="Frisvad J.C."/>
            <person name="Larsen T.O."/>
            <person name="Kjaerboelling I."/>
            <person name="Rothschild-Mancinelli K."/>
            <person name="Lyhne E.K."/>
            <person name="Kogle M.E."/>
            <person name="Barry K."/>
            <person name="Clum A."/>
            <person name="Na H."/>
            <person name="Ledsgaard L."/>
            <person name="Lin J."/>
            <person name="Lipzen A."/>
            <person name="Kuo A."/>
            <person name="Riley R."/>
            <person name="Mondo S."/>
            <person name="Labutti K."/>
            <person name="Haridas S."/>
            <person name="Pangalinan J."/>
            <person name="Salamov A.A."/>
            <person name="Simmons B.A."/>
            <person name="Magnuson J.K."/>
            <person name="Chen J."/>
            <person name="Drula E."/>
            <person name="Henrissat B."/>
            <person name="Wiebenga A."/>
            <person name="Lubbers R.J."/>
            <person name="Gomes A.C."/>
            <person name="Macurrencykelacurrency M.R."/>
            <person name="Stajich J."/>
            <person name="Grigoriev I.V."/>
            <person name="Mortensen U.H."/>
            <person name="De Vries R.P."/>
            <person name="Baker S.E."/>
            <person name="Andersen M.R."/>
        </authorList>
    </citation>
    <scope>NUCLEOTIDE SEQUENCE [LARGE SCALE GENOMIC DNA]</scope>
    <source>
        <strain evidence="11 12">CBS 449.75</strain>
    </source>
</reference>
<dbReference type="EMBL" id="JBFXLQ010000001">
    <property type="protein sequence ID" value="KAL2872250.1"/>
    <property type="molecule type" value="Genomic_DNA"/>
</dbReference>
<evidence type="ECO:0000256" key="8">
    <source>
        <dbReference type="RuleBase" id="RU367134"/>
    </source>
</evidence>
<sequence length="395" mass="44689">MATKALEARFEHLSVKDDAVSGNKAGYKHKSSLSTAVSLSGLGVAGHLTSGANRSNLLKLALQNTNENKVNSMNVAHSPGKGNQNRSSLRDLDENGEERRSGSQLYEQQAPRKLHLGMFEIGKPLGKGKFGRVYLAKERSSGFVCALKVLHKSELQQGGVQKQVRREIEIQSNLRHPNVLRLYGHFQDSKRIFLILEFAGRGELYKHLRKEHRFPEWKAAQYIAQMTSALKYLHKKHVIHRDIKPENILVGIHGEIKISDFGWSVHAPNNRRQTMCGTLDYLPPEMLKSGSQDNFYNEKIDLWSLGVLTYEFLVGEAPFEDTPVMTQRRIQRADMSVPSFVSSEAKDLIKKLLVLDPEKRISLDEIQKHPWILKHCAKDDRIIKRSSGPSKEGKV</sequence>
<evidence type="ECO:0000259" key="10">
    <source>
        <dbReference type="PROSITE" id="PS50011"/>
    </source>
</evidence>
<dbReference type="GeneID" id="98139657"/>
<comment type="caution">
    <text evidence="11">The sequence shown here is derived from an EMBL/GenBank/DDBJ whole genome shotgun (WGS) entry which is preliminary data.</text>
</comment>
<evidence type="ECO:0000256" key="2">
    <source>
        <dbReference type="ARBA" id="ARBA00022679"/>
    </source>
</evidence>
<keyword evidence="4 8" id="KW-0418">Kinase</keyword>
<comment type="catalytic activity">
    <reaction evidence="8">
        <text>L-seryl-[protein] + ATP = O-phospho-L-seryl-[protein] + ADP + H(+)</text>
        <dbReference type="Rhea" id="RHEA:17989"/>
        <dbReference type="Rhea" id="RHEA-COMP:9863"/>
        <dbReference type="Rhea" id="RHEA-COMP:11604"/>
        <dbReference type="ChEBI" id="CHEBI:15378"/>
        <dbReference type="ChEBI" id="CHEBI:29999"/>
        <dbReference type="ChEBI" id="CHEBI:30616"/>
        <dbReference type="ChEBI" id="CHEBI:83421"/>
        <dbReference type="ChEBI" id="CHEBI:456216"/>
        <dbReference type="EC" id="2.7.11.1"/>
    </reaction>
</comment>
<dbReference type="CDD" id="cd14007">
    <property type="entry name" value="STKc_Aurora"/>
    <property type="match status" value="1"/>
</dbReference>
<dbReference type="InterPro" id="IPR000719">
    <property type="entry name" value="Prot_kinase_dom"/>
</dbReference>
<dbReference type="Pfam" id="PF00069">
    <property type="entry name" value="Pkinase"/>
    <property type="match status" value="1"/>
</dbReference>
<dbReference type="EC" id="2.7.11.1" evidence="8"/>
<feature type="compositionally biased region" description="Polar residues" evidence="9">
    <location>
        <begin position="71"/>
        <end position="87"/>
    </location>
</feature>
<dbReference type="RefSeq" id="XP_070891229.1">
    <property type="nucleotide sequence ID" value="XM_071024585.1"/>
</dbReference>
<name>A0ABR4M6L5_9EURO</name>
<dbReference type="InterPro" id="IPR030616">
    <property type="entry name" value="Aur-like"/>
</dbReference>
<dbReference type="PROSITE" id="PS50011">
    <property type="entry name" value="PROTEIN_KINASE_DOM"/>
    <property type="match status" value="1"/>
</dbReference>
<dbReference type="Gene3D" id="1.10.510.10">
    <property type="entry name" value="Transferase(Phosphotransferase) domain 1"/>
    <property type="match status" value="1"/>
</dbReference>
<dbReference type="PROSITE" id="PS00107">
    <property type="entry name" value="PROTEIN_KINASE_ATP"/>
    <property type="match status" value="1"/>
</dbReference>
<keyword evidence="5 6" id="KW-0067">ATP-binding</keyword>
<dbReference type="InterPro" id="IPR008271">
    <property type="entry name" value="Ser/Thr_kinase_AS"/>
</dbReference>
<keyword evidence="2 8" id="KW-0808">Transferase</keyword>
<evidence type="ECO:0000256" key="6">
    <source>
        <dbReference type="PROSITE-ProRule" id="PRU10141"/>
    </source>
</evidence>
<evidence type="ECO:0000256" key="5">
    <source>
        <dbReference type="ARBA" id="ARBA00022840"/>
    </source>
</evidence>
<feature type="compositionally biased region" description="Basic and acidic residues" evidence="9">
    <location>
        <begin position="88"/>
        <end position="101"/>
    </location>
</feature>
<keyword evidence="12" id="KW-1185">Reference proteome</keyword>
<gene>
    <name evidence="11" type="ORF">BJX67DRAFT_135</name>
</gene>
<dbReference type="SMART" id="SM00220">
    <property type="entry name" value="S_TKc"/>
    <property type="match status" value="1"/>
</dbReference>
<evidence type="ECO:0000313" key="12">
    <source>
        <dbReference type="Proteomes" id="UP001610432"/>
    </source>
</evidence>
<dbReference type="PANTHER" id="PTHR24350">
    <property type="entry name" value="SERINE/THREONINE-PROTEIN KINASE IAL-RELATED"/>
    <property type="match status" value="1"/>
</dbReference>
<evidence type="ECO:0000256" key="4">
    <source>
        <dbReference type="ARBA" id="ARBA00022777"/>
    </source>
</evidence>
<evidence type="ECO:0000256" key="1">
    <source>
        <dbReference type="ARBA" id="ARBA00022527"/>
    </source>
</evidence>
<dbReference type="Proteomes" id="UP001610432">
    <property type="component" value="Unassembled WGS sequence"/>
</dbReference>
<evidence type="ECO:0000256" key="7">
    <source>
        <dbReference type="RuleBase" id="RU000304"/>
    </source>
</evidence>
<feature type="region of interest" description="Disordered" evidence="9">
    <location>
        <begin position="71"/>
        <end position="107"/>
    </location>
</feature>
<accession>A0ABR4M6L5</accession>
<protein>
    <recommendedName>
        <fullName evidence="8">Aurora kinase</fullName>
        <ecNumber evidence="8">2.7.11.1</ecNumber>
    </recommendedName>
</protein>
<dbReference type="SUPFAM" id="SSF56112">
    <property type="entry name" value="Protein kinase-like (PK-like)"/>
    <property type="match status" value="1"/>
</dbReference>
<dbReference type="InterPro" id="IPR017441">
    <property type="entry name" value="Protein_kinase_ATP_BS"/>
</dbReference>
<dbReference type="PROSITE" id="PS00108">
    <property type="entry name" value="PROTEIN_KINASE_ST"/>
    <property type="match status" value="1"/>
</dbReference>
<evidence type="ECO:0000256" key="9">
    <source>
        <dbReference type="SAM" id="MobiDB-lite"/>
    </source>
</evidence>
<feature type="binding site" evidence="6">
    <location>
        <position position="148"/>
    </location>
    <ligand>
        <name>ATP</name>
        <dbReference type="ChEBI" id="CHEBI:30616"/>
    </ligand>
</feature>
<feature type="domain" description="Protein kinase" evidence="10">
    <location>
        <begin position="119"/>
        <end position="372"/>
    </location>
</feature>
<keyword evidence="3 6" id="KW-0547">Nucleotide-binding</keyword>
<comment type="similarity">
    <text evidence="8">Belongs to the protein kinase superfamily. Ser/Thr protein kinase family. Aurora subfamily.</text>
</comment>
<keyword evidence="1 7" id="KW-0723">Serine/threonine-protein kinase</keyword>
<dbReference type="InterPro" id="IPR011009">
    <property type="entry name" value="Kinase-like_dom_sf"/>
</dbReference>
<comment type="catalytic activity">
    <reaction evidence="8">
        <text>L-threonyl-[protein] + ATP = O-phospho-L-threonyl-[protein] + ADP + H(+)</text>
        <dbReference type="Rhea" id="RHEA:46608"/>
        <dbReference type="Rhea" id="RHEA-COMP:11060"/>
        <dbReference type="Rhea" id="RHEA-COMP:11605"/>
        <dbReference type="ChEBI" id="CHEBI:15378"/>
        <dbReference type="ChEBI" id="CHEBI:30013"/>
        <dbReference type="ChEBI" id="CHEBI:30616"/>
        <dbReference type="ChEBI" id="CHEBI:61977"/>
        <dbReference type="ChEBI" id="CHEBI:456216"/>
        <dbReference type="EC" id="2.7.11.1"/>
    </reaction>
</comment>
<proteinExistence type="inferred from homology"/>
<evidence type="ECO:0000256" key="3">
    <source>
        <dbReference type="ARBA" id="ARBA00022741"/>
    </source>
</evidence>